<feature type="non-terminal residue" evidence="2">
    <location>
        <position position="58"/>
    </location>
</feature>
<name>A0A8S4QZN3_9NEOP</name>
<keyword evidence="3" id="KW-1185">Reference proteome</keyword>
<evidence type="ECO:0000256" key="1">
    <source>
        <dbReference type="SAM" id="SignalP"/>
    </source>
</evidence>
<organism evidence="2 3">
    <name type="scientific">Pararge aegeria aegeria</name>
    <dbReference type="NCBI Taxonomy" id="348720"/>
    <lineage>
        <taxon>Eukaryota</taxon>
        <taxon>Metazoa</taxon>
        <taxon>Ecdysozoa</taxon>
        <taxon>Arthropoda</taxon>
        <taxon>Hexapoda</taxon>
        <taxon>Insecta</taxon>
        <taxon>Pterygota</taxon>
        <taxon>Neoptera</taxon>
        <taxon>Endopterygota</taxon>
        <taxon>Lepidoptera</taxon>
        <taxon>Glossata</taxon>
        <taxon>Ditrysia</taxon>
        <taxon>Papilionoidea</taxon>
        <taxon>Nymphalidae</taxon>
        <taxon>Satyrinae</taxon>
        <taxon>Satyrini</taxon>
        <taxon>Parargina</taxon>
        <taxon>Pararge</taxon>
    </lineage>
</organism>
<evidence type="ECO:0000313" key="2">
    <source>
        <dbReference type="EMBL" id="CAH2219985.1"/>
    </source>
</evidence>
<keyword evidence="1" id="KW-0732">Signal</keyword>
<proteinExistence type="predicted"/>
<accession>A0A8S4QZN3</accession>
<feature type="signal peptide" evidence="1">
    <location>
        <begin position="1"/>
        <end position="16"/>
    </location>
</feature>
<comment type="caution">
    <text evidence="2">The sequence shown here is derived from an EMBL/GenBank/DDBJ whole genome shotgun (WGS) entry which is preliminary data.</text>
</comment>
<dbReference type="EMBL" id="CAKXAJ010020021">
    <property type="protein sequence ID" value="CAH2219985.1"/>
    <property type="molecule type" value="Genomic_DNA"/>
</dbReference>
<dbReference type="AlphaFoldDB" id="A0A8S4QZN3"/>
<protein>
    <submittedName>
        <fullName evidence="2">Jg20504 protein</fullName>
    </submittedName>
</protein>
<reference evidence="2" key="1">
    <citation type="submission" date="2022-03" db="EMBL/GenBank/DDBJ databases">
        <authorList>
            <person name="Lindestad O."/>
        </authorList>
    </citation>
    <scope>NUCLEOTIDE SEQUENCE</scope>
</reference>
<gene>
    <name evidence="2" type="primary">jg20504</name>
    <name evidence="2" type="ORF">PAEG_LOCUS6537</name>
</gene>
<sequence length="58" mass="6363">MYKLALWLALLAVTEALSQGVLNTTDVNISQINESVLYNTAPNETEAQIYIPESTLPP</sequence>
<feature type="chain" id="PRO_5035729568" evidence="1">
    <location>
        <begin position="17"/>
        <end position="58"/>
    </location>
</feature>
<evidence type="ECO:0000313" key="3">
    <source>
        <dbReference type="Proteomes" id="UP000838756"/>
    </source>
</evidence>
<dbReference type="Proteomes" id="UP000838756">
    <property type="component" value="Unassembled WGS sequence"/>
</dbReference>